<feature type="region of interest" description="Disordered" evidence="1">
    <location>
        <begin position="1"/>
        <end position="41"/>
    </location>
</feature>
<gene>
    <name evidence="2" type="ORF">PECUL_23A057665</name>
</gene>
<protein>
    <submittedName>
        <fullName evidence="2">Uncharacterized protein</fullName>
    </submittedName>
</protein>
<dbReference type="Proteomes" id="UP001295444">
    <property type="component" value="Chromosome 02"/>
</dbReference>
<feature type="compositionally biased region" description="Basic residues" evidence="1">
    <location>
        <begin position="1"/>
        <end position="14"/>
    </location>
</feature>
<name>A0AAD1RFR9_PELCU</name>
<sequence>MRGLTRRYRPHKQRAAGTTGRHASDPCKAQRTRSRGRTLDLKGPQACGLKVPAFTLIQGRRGTMSTKGCTADLLNIFDFSYTQLRTWIG</sequence>
<accession>A0AAD1RFR9</accession>
<reference evidence="2" key="1">
    <citation type="submission" date="2022-03" db="EMBL/GenBank/DDBJ databases">
        <authorList>
            <person name="Alioto T."/>
            <person name="Alioto T."/>
            <person name="Gomez Garrido J."/>
        </authorList>
    </citation>
    <scope>NUCLEOTIDE SEQUENCE</scope>
</reference>
<evidence type="ECO:0000313" key="3">
    <source>
        <dbReference type="Proteomes" id="UP001295444"/>
    </source>
</evidence>
<evidence type="ECO:0000313" key="2">
    <source>
        <dbReference type="EMBL" id="CAH2251699.1"/>
    </source>
</evidence>
<evidence type="ECO:0000256" key="1">
    <source>
        <dbReference type="SAM" id="MobiDB-lite"/>
    </source>
</evidence>
<keyword evidence="3" id="KW-1185">Reference proteome</keyword>
<proteinExistence type="predicted"/>
<organism evidence="2 3">
    <name type="scientific">Pelobates cultripes</name>
    <name type="common">Western spadefoot toad</name>
    <dbReference type="NCBI Taxonomy" id="61616"/>
    <lineage>
        <taxon>Eukaryota</taxon>
        <taxon>Metazoa</taxon>
        <taxon>Chordata</taxon>
        <taxon>Craniata</taxon>
        <taxon>Vertebrata</taxon>
        <taxon>Euteleostomi</taxon>
        <taxon>Amphibia</taxon>
        <taxon>Batrachia</taxon>
        <taxon>Anura</taxon>
        <taxon>Pelobatoidea</taxon>
        <taxon>Pelobatidae</taxon>
        <taxon>Pelobates</taxon>
    </lineage>
</organism>
<dbReference type="AlphaFoldDB" id="A0AAD1RFR9"/>
<dbReference type="EMBL" id="OW240913">
    <property type="protein sequence ID" value="CAH2251699.1"/>
    <property type="molecule type" value="Genomic_DNA"/>
</dbReference>